<reference evidence="14 15" key="1">
    <citation type="submission" date="2019-02" db="EMBL/GenBank/DDBJ databases">
        <title>Genomic Encyclopedia of Type Strains, Phase IV (KMG-IV): sequencing the most valuable type-strain genomes for metagenomic binning, comparative biology and taxonomic classification.</title>
        <authorList>
            <person name="Goeker M."/>
        </authorList>
    </citation>
    <scope>NUCLEOTIDE SEQUENCE [LARGE SCALE GENOMIC DNA]</scope>
    <source>
        <strain evidence="14 15">DSM 16618</strain>
    </source>
</reference>
<dbReference type="GO" id="GO:0015344">
    <property type="term" value="F:siderophore uptake transmembrane transporter activity"/>
    <property type="evidence" value="ECO:0007669"/>
    <property type="project" value="TreeGrafter"/>
</dbReference>
<dbReference type="GO" id="GO:0044718">
    <property type="term" value="P:siderophore transmembrane transport"/>
    <property type="evidence" value="ECO:0007669"/>
    <property type="project" value="TreeGrafter"/>
</dbReference>
<dbReference type="InterPro" id="IPR000531">
    <property type="entry name" value="Beta-barrel_TonB"/>
</dbReference>
<protein>
    <submittedName>
        <fullName evidence="14">Iron complex outermembrane receptor protein</fullName>
    </submittedName>
</protein>
<dbReference type="Gene3D" id="2.40.170.20">
    <property type="entry name" value="TonB-dependent receptor, beta-barrel domain"/>
    <property type="match status" value="1"/>
</dbReference>
<evidence type="ECO:0000256" key="3">
    <source>
        <dbReference type="ARBA" id="ARBA00022448"/>
    </source>
</evidence>
<evidence type="ECO:0000256" key="7">
    <source>
        <dbReference type="ARBA" id="ARBA00023136"/>
    </source>
</evidence>
<keyword evidence="3 10" id="KW-0813">Transport</keyword>
<sequence>MSAMIRAQAQLSTFSVSPTGAAKTASHGQAGLALHVLCAALAAALPMVAQADKVADGGRLAPVVITALPPSSPLVIETDPKIPRQPLPAADGADYLKTIPGFTAVRSGGANADPVLRGMFGSRLNILVDDTTMLGACPSRMDTPVSYIAPENFDELIVVKGPQTVLWGPGASAGTVRFERSKPVFTEEDAPVRFEGSVVGGSWGRNDQNADLIAGNEHIYARVAANHSHSQNYKDGNGDEVPSRWDKWNVDLAVGLTPDTDTLYELTAGVGDGEARSAGRGMDGTRFKRESIGFRFEKENITPWLEKVEARVYHNYADHVMDNYKLRDPDPANMMMPRPMASNVDRSTNGGRIAGTFRLADALKLTGGIDVRHDTHRARKGGKEQDGTWIDYRTQFRVKDAAFDNIGVFGELRWELADERRVITGLRIDRAEVKDYRTASPTYGDKRSKTLPSAFARYEADLSSLPVSWYVGLGHVQRMPDYWELFSPKMGPAGSVNAFSAIKPEKTTQLDIGADYHGDNFDAWISAYAGHVTDYILFDYNVHAMGGGHGASSRAENINARTLGGELGAGYNWTSAWRTEASLAYAWGRMSGGGALPQQPPLEVRLSASYDDGTWSFGALWRLVASQNRYSDGLGNVASKDFGATPGYGVLSLNGGYAIDKRWQLNVGIDNLLDKTYHEHLNMAGNGAWGYSGTTAINEPGRTVWARLGMKF</sequence>
<evidence type="ECO:0000256" key="6">
    <source>
        <dbReference type="ARBA" id="ARBA00023077"/>
    </source>
</evidence>
<feature type="domain" description="TonB-dependent receptor plug" evidence="13">
    <location>
        <begin position="88"/>
        <end position="175"/>
    </location>
</feature>
<dbReference type="GO" id="GO:0009279">
    <property type="term" value="C:cell outer membrane"/>
    <property type="evidence" value="ECO:0007669"/>
    <property type="project" value="UniProtKB-SubCell"/>
</dbReference>
<keyword evidence="6 11" id="KW-0798">TonB box</keyword>
<dbReference type="InterPro" id="IPR036942">
    <property type="entry name" value="Beta-barrel_TonB_sf"/>
</dbReference>
<dbReference type="SUPFAM" id="SSF56935">
    <property type="entry name" value="Porins"/>
    <property type="match status" value="1"/>
</dbReference>
<organism evidence="14 15">
    <name type="scientific">Kerstersia gyiorum</name>
    <dbReference type="NCBI Taxonomy" id="206506"/>
    <lineage>
        <taxon>Bacteria</taxon>
        <taxon>Pseudomonadati</taxon>
        <taxon>Pseudomonadota</taxon>
        <taxon>Betaproteobacteria</taxon>
        <taxon>Burkholderiales</taxon>
        <taxon>Alcaligenaceae</taxon>
        <taxon>Kerstersia</taxon>
    </lineage>
</organism>
<dbReference type="PANTHER" id="PTHR30069:SF49">
    <property type="entry name" value="OUTER MEMBRANE PROTEIN C"/>
    <property type="match status" value="1"/>
</dbReference>
<dbReference type="InterPro" id="IPR037066">
    <property type="entry name" value="Plug_dom_sf"/>
</dbReference>
<keyword evidence="9 10" id="KW-0998">Cell outer membrane</keyword>
<keyword evidence="4 10" id="KW-1134">Transmembrane beta strand</keyword>
<keyword evidence="7 10" id="KW-0472">Membrane</keyword>
<dbReference type="Pfam" id="PF07715">
    <property type="entry name" value="Plug"/>
    <property type="match status" value="1"/>
</dbReference>
<evidence type="ECO:0000313" key="15">
    <source>
        <dbReference type="Proteomes" id="UP000292039"/>
    </source>
</evidence>
<dbReference type="InterPro" id="IPR010100">
    <property type="entry name" value="TonB-dep_Cu_rcpt"/>
</dbReference>
<evidence type="ECO:0000256" key="2">
    <source>
        <dbReference type="ARBA" id="ARBA00009810"/>
    </source>
</evidence>
<evidence type="ECO:0000256" key="9">
    <source>
        <dbReference type="ARBA" id="ARBA00023237"/>
    </source>
</evidence>
<dbReference type="EMBL" id="SGWZ01000001">
    <property type="protein sequence ID" value="RZS73911.1"/>
    <property type="molecule type" value="Genomic_DNA"/>
</dbReference>
<dbReference type="PANTHER" id="PTHR30069">
    <property type="entry name" value="TONB-DEPENDENT OUTER MEMBRANE RECEPTOR"/>
    <property type="match status" value="1"/>
</dbReference>
<evidence type="ECO:0000259" key="12">
    <source>
        <dbReference type="Pfam" id="PF00593"/>
    </source>
</evidence>
<dbReference type="Proteomes" id="UP000292039">
    <property type="component" value="Unassembled WGS sequence"/>
</dbReference>
<dbReference type="InterPro" id="IPR039426">
    <property type="entry name" value="TonB-dep_rcpt-like"/>
</dbReference>
<evidence type="ECO:0000256" key="4">
    <source>
        <dbReference type="ARBA" id="ARBA00022452"/>
    </source>
</evidence>
<evidence type="ECO:0000256" key="8">
    <source>
        <dbReference type="ARBA" id="ARBA00023170"/>
    </source>
</evidence>
<dbReference type="Gene3D" id="2.170.130.10">
    <property type="entry name" value="TonB-dependent receptor, plug domain"/>
    <property type="match status" value="1"/>
</dbReference>
<name>A0A4Q7MXU2_9BURK</name>
<keyword evidence="8 14" id="KW-0675">Receptor</keyword>
<evidence type="ECO:0000256" key="11">
    <source>
        <dbReference type="RuleBase" id="RU003357"/>
    </source>
</evidence>
<comment type="subcellular location">
    <subcellularLocation>
        <location evidence="1 10">Cell outer membrane</location>
        <topology evidence="1 10">Multi-pass membrane protein</topology>
    </subcellularLocation>
</comment>
<dbReference type="InterPro" id="IPR012910">
    <property type="entry name" value="Plug_dom"/>
</dbReference>
<comment type="caution">
    <text evidence="14">The sequence shown here is derived from an EMBL/GenBank/DDBJ whole genome shotgun (WGS) entry which is preliminary data.</text>
</comment>
<dbReference type="Pfam" id="PF00593">
    <property type="entry name" value="TonB_dep_Rec_b-barrel"/>
    <property type="match status" value="1"/>
</dbReference>
<evidence type="ECO:0000256" key="1">
    <source>
        <dbReference type="ARBA" id="ARBA00004571"/>
    </source>
</evidence>
<dbReference type="PROSITE" id="PS52016">
    <property type="entry name" value="TONB_DEPENDENT_REC_3"/>
    <property type="match status" value="1"/>
</dbReference>
<evidence type="ECO:0000259" key="13">
    <source>
        <dbReference type="Pfam" id="PF07715"/>
    </source>
</evidence>
<dbReference type="RefSeq" id="WP_170283830.1">
    <property type="nucleotide sequence ID" value="NZ_SGWZ01000001.1"/>
</dbReference>
<dbReference type="NCBIfam" id="TIGR01778">
    <property type="entry name" value="TonB-copper"/>
    <property type="match status" value="1"/>
</dbReference>
<dbReference type="CDD" id="cd01347">
    <property type="entry name" value="ligand_gated_channel"/>
    <property type="match status" value="1"/>
</dbReference>
<gene>
    <name evidence="14" type="ORF">EV679_1118</name>
</gene>
<comment type="similarity">
    <text evidence="2 10 11">Belongs to the TonB-dependent receptor family.</text>
</comment>
<accession>A0A4Q7MXU2</accession>
<dbReference type="AlphaFoldDB" id="A0A4Q7MXU2"/>
<feature type="domain" description="TonB-dependent receptor-like beta-barrel" evidence="12">
    <location>
        <begin position="229"/>
        <end position="672"/>
    </location>
</feature>
<evidence type="ECO:0000256" key="5">
    <source>
        <dbReference type="ARBA" id="ARBA00022692"/>
    </source>
</evidence>
<keyword evidence="5 10" id="KW-0812">Transmembrane</keyword>
<evidence type="ECO:0000313" key="14">
    <source>
        <dbReference type="EMBL" id="RZS73911.1"/>
    </source>
</evidence>
<evidence type="ECO:0000256" key="10">
    <source>
        <dbReference type="PROSITE-ProRule" id="PRU01360"/>
    </source>
</evidence>
<proteinExistence type="inferred from homology"/>